<dbReference type="InterPro" id="IPR012677">
    <property type="entry name" value="Nucleotide-bd_a/b_plait_sf"/>
</dbReference>
<evidence type="ECO:0000313" key="5">
    <source>
        <dbReference type="EMBL" id="WVZ81699.1"/>
    </source>
</evidence>
<dbReference type="Pfam" id="PF13865">
    <property type="entry name" value="FoP_duplication"/>
    <property type="match status" value="1"/>
</dbReference>
<organism evidence="5 6">
    <name type="scientific">Paspalum notatum var. saurae</name>
    <dbReference type="NCBI Taxonomy" id="547442"/>
    <lineage>
        <taxon>Eukaryota</taxon>
        <taxon>Viridiplantae</taxon>
        <taxon>Streptophyta</taxon>
        <taxon>Embryophyta</taxon>
        <taxon>Tracheophyta</taxon>
        <taxon>Spermatophyta</taxon>
        <taxon>Magnoliopsida</taxon>
        <taxon>Liliopsida</taxon>
        <taxon>Poales</taxon>
        <taxon>Poaceae</taxon>
        <taxon>PACMAD clade</taxon>
        <taxon>Panicoideae</taxon>
        <taxon>Andropogonodae</taxon>
        <taxon>Paspaleae</taxon>
        <taxon>Paspalinae</taxon>
        <taxon>Paspalum</taxon>
    </lineage>
</organism>
<evidence type="ECO:0000256" key="2">
    <source>
        <dbReference type="PROSITE-ProRule" id="PRU00176"/>
    </source>
</evidence>
<evidence type="ECO:0000259" key="4">
    <source>
        <dbReference type="PROSITE" id="PS50102"/>
    </source>
</evidence>
<name>A0AAQ3U070_PASNO</name>
<dbReference type="Pfam" id="PF00076">
    <property type="entry name" value="RRM_1"/>
    <property type="match status" value="1"/>
</dbReference>
<evidence type="ECO:0000313" key="6">
    <source>
        <dbReference type="Proteomes" id="UP001341281"/>
    </source>
</evidence>
<feature type="compositionally biased region" description="Gly residues" evidence="3">
    <location>
        <begin position="235"/>
        <end position="249"/>
    </location>
</feature>
<dbReference type="Gene3D" id="3.30.70.330">
    <property type="match status" value="1"/>
</dbReference>
<dbReference type="InterPro" id="IPR035979">
    <property type="entry name" value="RBD_domain_sf"/>
</dbReference>
<keyword evidence="6" id="KW-1185">Reference proteome</keyword>
<dbReference type="PANTHER" id="PTHR19965:SF101">
    <property type="entry name" value="OS06G0256200 PROTEIN"/>
    <property type="match status" value="1"/>
</dbReference>
<gene>
    <name evidence="5" type="ORF">U9M48_029045</name>
</gene>
<dbReference type="PROSITE" id="PS50102">
    <property type="entry name" value="RRM"/>
    <property type="match status" value="1"/>
</dbReference>
<dbReference type="PANTHER" id="PTHR19965">
    <property type="entry name" value="RNA AND EXPORT FACTOR BINDING PROTEIN"/>
    <property type="match status" value="1"/>
</dbReference>
<feature type="region of interest" description="Disordered" evidence="3">
    <location>
        <begin position="1"/>
        <end position="62"/>
    </location>
</feature>
<dbReference type="AlphaFoldDB" id="A0AAQ3U070"/>
<dbReference type="InterPro" id="IPR000504">
    <property type="entry name" value="RRM_dom"/>
</dbReference>
<dbReference type="SUPFAM" id="SSF54928">
    <property type="entry name" value="RNA-binding domain, RBD"/>
    <property type="match status" value="1"/>
</dbReference>
<dbReference type="SMART" id="SM01218">
    <property type="entry name" value="FoP_duplication"/>
    <property type="match status" value="1"/>
</dbReference>
<dbReference type="GO" id="GO:0005634">
    <property type="term" value="C:nucleus"/>
    <property type="evidence" value="ECO:0007669"/>
    <property type="project" value="TreeGrafter"/>
</dbReference>
<dbReference type="GO" id="GO:0003729">
    <property type="term" value="F:mRNA binding"/>
    <property type="evidence" value="ECO:0007669"/>
    <property type="project" value="TreeGrafter"/>
</dbReference>
<dbReference type="CDD" id="cd12680">
    <property type="entry name" value="RRM_THOC4"/>
    <property type="match status" value="1"/>
</dbReference>
<sequence length="366" mass="39154">MATSLDVPLDDLIKSRNGRGRGRGRGQGGVRGRGDSQRLARGSWPGRGTASRGRGLRVPPRRPLGSFNKAKDFVWRHDLFEDSMVAAGLSGTESSTKLYISNLHYGVTREDIQELFSEMGHLKHCAVHYDSNRHPTGSAEVIFTRRSEALAALKRYNNVRLDGKAMKIEVIGADLGLSAAAAAPRISVVPGASGRGQREVVMMPRGSGFGRGASGPSNSLPGWKRGGFAQRGGGQVRGGFAQRGGGQVRGRGRGRGRGRNSFGQGRGRAYVRKGNVEKSAEQLDKELDNYHTAAVEMATKDSMVSLARTRTSLTLGGSAWNQLSTPALLSLLLLLSISSVYSWSCTLSATTSSFSDSNSLSCCTIR</sequence>
<dbReference type="EMBL" id="CP144750">
    <property type="protein sequence ID" value="WVZ81699.1"/>
    <property type="molecule type" value="Genomic_DNA"/>
</dbReference>
<accession>A0AAQ3U070</accession>
<dbReference type="GO" id="GO:0006406">
    <property type="term" value="P:mRNA export from nucleus"/>
    <property type="evidence" value="ECO:0007669"/>
    <property type="project" value="TreeGrafter"/>
</dbReference>
<evidence type="ECO:0000256" key="3">
    <source>
        <dbReference type="SAM" id="MobiDB-lite"/>
    </source>
</evidence>
<feature type="region of interest" description="Disordered" evidence="3">
    <location>
        <begin position="235"/>
        <end position="268"/>
    </location>
</feature>
<proteinExistence type="predicted"/>
<reference evidence="5 6" key="1">
    <citation type="submission" date="2024-02" db="EMBL/GenBank/DDBJ databases">
        <title>High-quality chromosome-scale genome assembly of Pensacola bahiagrass (Paspalum notatum Flugge var. saurae).</title>
        <authorList>
            <person name="Vega J.M."/>
            <person name="Podio M."/>
            <person name="Orjuela J."/>
            <person name="Siena L.A."/>
            <person name="Pessino S.C."/>
            <person name="Combes M.C."/>
            <person name="Mariac C."/>
            <person name="Albertini E."/>
            <person name="Pupilli F."/>
            <person name="Ortiz J.P.A."/>
            <person name="Leblanc O."/>
        </authorList>
    </citation>
    <scope>NUCLEOTIDE SEQUENCE [LARGE SCALE GENOMIC DNA]</scope>
    <source>
        <strain evidence="5">R1</strain>
        <tissue evidence="5">Leaf</tissue>
    </source>
</reference>
<evidence type="ECO:0000256" key="1">
    <source>
        <dbReference type="ARBA" id="ARBA00022884"/>
    </source>
</evidence>
<dbReference type="InterPro" id="IPR051229">
    <property type="entry name" value="ALYREF_mRNA_export"/>
</dbReference>
<dbReference type="Proteomes" id="UP001341281">
    <property type="component" value="Chromosome 06"/>
</dbReference>
<dbReference type="SMART" id="SM00360">
    <property type="entry name" value="RRM"/>
    <property type="match status" value="1"/>
</dbReference>
<feature type="domain" description="RRM" evidence="4">
    <location>
        <begin position="96"/>
        <end position="173"/>
    </location>
</feature>
<keyword evidence="1 2" id="KW-0694">RNA-binding</keyword>
<protein>
    <recommendedName>
        <fullName evidence="4">RRM domain-containing protein</fullName>
    </recommendedName>
</protein>
<dbReference type="InterPro" id="IPR025715">
    <property type="entry name" value="FoP_C"/>
</dbReference>